<evidence type="ECO:0000313" key="6">
    <source>
        <dbReference type="Proteomes" id="UP000295008"/>
    </source>
</evidence>
<dbReference type="Gene3D" id="3.40.50.2300">
    <property type="match status" value="2"/>
</dbReference>
<comment type="caution">
    <text evidence="5">The sequence shown here is derived from an EMBL/GenBank/DDBJ whole genome shotgun (WGS) entry which is preliminary data.</text>
</comment>
<gene>
    <name evidence="5" type="ORF">EDC14_103929</name>
</gene>
<dbReference type="Pfam" id="PF13407">
    <property type="entry name" value="Peripla_BP_4"/>
    <property type="match status" value="1"/>
</dbReference>
<comment type="subcellular location">
    <subcellularLocation>
        <location evidence="1">Cell envelope</location>
    </subcellularLocation>
</comment>
<evidence type="ECO:0000256" key="3">
    <source>
        <dbReference type="ARBA" id="ARBA00022729"/>
    </source>
</evidence>
<organism evidence="5 6">
    <name type="scientific">Hydrogenispora ethanolica</name>
    <dbReference type="NCBI Taxonomy" id="1082276"/>
    <lineage>
        <taxon>Bacteria</taxon>
        <taxon>Bacillati</taxon>
        <taxon>Bacillota</taxon>
        <taxon>Hydrogenispora</taxon>
    </lineage>
</organism>
<dbReference type="GO" id="GO:0030313">
    <property type="term" value="C:cell envelope"/>
    <property type="evidence" value="ECO:0007669"/>
    <property type="project" value="UniProtKB-SubCell"/>
</dbReference>
<dbReference type="InterPro" id="IPR025997">
    <property type="entry name" value="SBP_2_dom"/>
</dbReference>
<dbReference type="RefSeq" id="WP_132016603.1">
    <property type="nucleotide sequence ID" value="NZ_SLUN01000039.1"/>
</dbReference>
<dbReference type="PANTHER" id="PTHR46847:SF1">
    <property type="entry name" value="D-ALLOSE-BINDING PERIPLASMIC PROTEIN-RELATED"/>
    <property type="match status" value="1"/>
</dbReference>
<keyword evidence="6" id="KW-1185">Reference proteome</keyword>
<name>A0A4R1R1N3_HYDET</name>
<dbReference type="InterPro" id="IPR028082">
    <property type="entry name" value="Peripla_BP_I"/>
</dbReference>
<evidence type="ECO:0000259" key="4">
    <source>
        <dbReference type="Pfam" id="PF13407"/>
    </source>
</evidence>
<protein>
    <submittedName>
        <fullName evidence="5">Monosaccharide ABC transporter substrate-binding protein (CUT2 family)</fullName>
    </submittedName>
</protein>
<reference evidence="5 6" key="1">
    <citation type="submission" date="2019-03" db="EMBL/GenBank/DDBJ databases">
        <title>Genomic Encyclopedia of Type Strains, Phase IV (KMG-IV): sequencing the most valuable type-strain genomes for metagenomic binning, comparative biology and taxonomic classification.</title>
        <authorList>
            <person name="Goeker M."/>
        </authorList>
    </citation>
    <scope>NUCLEOTIDE SEQUENCE [LARGE SCALE GENOMIC DNA]</scope>
    <source>
        <strain evidence="5 6">LX-B</strain>
    </source>
</reference>
<sequence length="339" mass="36686">MKKTRSVIVLLLVLTLLISIFANVQILAAKKVYKIGAAVYGLKAEYMRLWTTALERHPAVKNGTVKITVFDGKYDASVQQSQFETMVTQGFDAILFVPIDIQAGAAAVEAAYQARIPVIGSNTRVNSDHLTSYIGSDDVKAGEIEAEAVLSKIGHKGNVVIIEGPIGQSAQIERRKGNLNVIRKYPAVKVLEMKTANWSRAEALSLMENWLNAYPGKINGVIGQNDEMALGAIQAMKQAGIDPKTIPTAGIDGVTDALLGIKSGELASCTLQDATGQSQGALDLALRALIGSSYKPQADCWKDMVWGKTMQKVYNVPWVPVTKDNADKLLSQRKVDTSR</sequence>
<comment type="similarity">
    <text evidence="2">Belongs to the bacterial solute-binding protein 2 family.</text>
</comment>
<evidence type="ECO:0000313" key="5">
    <source>
        <dbReference type="EMBL" id="TCL59250.1"/>
    </source>
</evidence>
<dbReference type="EMBL" id="SLUN01000039">
    <property type="protein sequence ID" value="TCL59250.1"/>
    <property type="molecule type" value="Genomic_DNA"/>
</dbReference>
<dbReference type="OrthoDB" id="9769193at2"/>
<dbReference type="CDD" id="cd06313">
    <property type="entry name" value="PBP1_ABC_ThpA_XypA"/>
    <property type="match status" value="1"/>
</dbReference>
<dbReference type="PANTHER" id="PTHR46847">
    <property type="entry name" value="D-ALLOSE-BINDING PERIPLASMIC PROTEIN-RELATED"/>
    <property type="match status" value="1"/>
</dbReference>
<accession>A0A4R1R1N3</accession>
<keyword evidence="3" id="KW-0732">Signal</keyword>
<dbReference type="GO" id="GO:0030246">
    <property type="term" value="F:carbohydrate binding"/>
    <property type="evidence" value="ECO:0007669"/>
    <property type="project" value="UniProtKB-ARBA"/>
</dbReference>
<dbReference type="AlphaFoldDB" id="A0A4R1R1N3"/>
<dbReference type="SUPFAM" id="SSF53822">
    <property type="entry name" value="Periplasmic binding protein-like I"/>
    <property type="match status" value="1"/>
</dbReference>
<feature type="domain" description="Periplasmic binding protein" evidence="4">
    <location>
        <begin position="39"/>
        <end position="291"/>
    </location>
</feature>
<dbReference type="Proteomes" id="UP000295008">
    <property type="component" value="Unassembled WGS sequence"/>
</dbReference>
<evidence type="ECO:0000256" key="2">
    <source>
        <dbReference type="ARBA" id="ARBA00007639"/>
    </source>
</evidence>
<proteinExistence type="inferred from homology"/>
<evidence type="ECO:0000256" key="1">
    <source>
        <dbReference type="ARBA" id="ARBA00004196"/>
    </source>
</evidence>